<dbReference type="Gene3D" id="3.50.50.60">
    <property type="entry name" value="FAD/NAD(P)-binding domain"/>
    <property type="match status" value="2"/>
</dbReference>
<keyword evidence="4" id="KW-1185">Reference proteome</keyword>
<dbReference type="PRINTS" id="PR00368">
    <property type="entry name" value="FADPNR"/>
</dbReference>
<reference evidence="3 4" key="1">
    <citation type="submission" date="2015-05" db="EMBL/GenBank/DDBJ databases">
        <title>Genome sequences of Pluralibacter gergoviae.</title>
        <authorList>
            <person name="Greninger A.L."/>
            <person name="Miller S."/>
        </authorList>
    </citation>
    <scope>NUCLEOTIDE SEQUENCE [LARGE SCALE GENOMIC DNA]</scope>
    <source>
        <strain evidence="3 4">JS81F13</strain>
    </source>
</reference>
<organism evidence="3 4">
    <name type="scientific">Pluralibacter gergoviae</name>
    <name type="common">Enterobacter gergoviae</name>
    <dbReference type="NCBI Taxonomy" id="61647"/>
    <lineage>
        <taxon>Bacteria</taxon>
        <taxon>Pseudomonadati</taxon>
        <taxon>Pseudomonadota</taxon>
        <taxon>Gammaproteobacteria</taxon>
        <taxon>Enterobacterales</taxon>
        <taxon>Enterobacteriaceae</taxon>
        <taxon>Pluralibacter</taxon>
    </lineage>
</organism>
<dbReference type="PANTHER" id="PTHR42949:SF3">
    <property type="entry name" value="ANAEROBIC GLYCEROL-3-PHOSPHATE DEHYDROGENASE SUBUNIT B"/>
    <property type="match status" value="1"/>
</dbReference>
<name>A0A0J5L1L0_PLUGE</name>
<dbReference type="Proteomes" id="UP000036196">
    <property type="component" value="Unassembled WGS sequence"/>
</dbReference>
<evidence type="ECO:0000313" key="3">
    <source>
        <dbReference type="EMBL" id="KMK12710.1"/>
    </source>
</evidence>
<dbReference type="PANTHER" id="PTHR42949">
    <property type="entry name" value="ANAEROBIC GLYCEROL-3-PHOSPHATE DEHYDROGENASE SUBUNIT B"/>
    <property type="match status" value="1"/>
</dbReference>
<dbReference type="InterPro" id="IPR051691">
    <property type="entry name" value="Metab_Enz_Cyan_OpOx_G3PDH"/>
</dbReference>
<dbReference type="RefSeq" id="WP_048279584.1">
    <property type="nucleotide sequence ID" value="NZ_LDZF01000016.1"/>
</dbReference>
<dbReference type="AlphaFoldDB" id="A0A0J5L1L0"/>
<accession>A0A0J5L1L0</accession>
<dbReference type="PRINTS" id="PR00411">
    <property type="entry name" value="PNDRDTASEI"/>
</dbReference>
<dbReference type="eggNOG" id="COG0446">
    <property type="taxonomic scope" value="Bacteria"/>
</dbReference>
<dbReference type="InterPro" id="IPR036188">
    <property type="entry name" value="FAD/NAD-bd_sf"/>
</dbReference>
<dbReference type="Gene3D" id="1.10.10.1100">
    <property type="entry name" value="BFD-like [2Fe-2S]-binding domain"/>
    <property type="match status" value="1"/>
</dbReference>
<dbReference type="InterPro" id="IPR017224">
    <property type="entry name" value="Opine_Oxase_asu/HCN_bsu"/>
</dbReference>
<dbReference type="GO" id="GO:0016491">
    <property type="term" value="F:oxidoreductase activity"/>
    <property type="evidence" value="ECO:0007669"/>
    <property type="project" value="UniProtKB-KW"/>
</dbReference>
<dbReference type="Pfam" id="PF07992">
    <property type="entry name" value="Pyr_redox_2"/>
    <property type="match status" value="1"/>
</dbReference>
<sequence length="422" mass="45130">MNIQQCDIAILGAGPAGLAAALAAARCGRRVIVIDDNPHPGGQIWRDDPGVALPPLAQRYRRAVAADGNITLLNGAKLIARPDAKSLLLETATEGVIVRWDKLILCCGARELSLPFPGWTLPGVTGAGGLQAQIKQGLRLDGQRVVIAGSGPLLLAVAASVRKAGGEIVQIAEQTPLTALARFAAGLWRWPSKVRQLAGLIPQNYHTGAQVIAAAGEKTLTGVTLRSQGKRVSLPCDRLAIGYGLIANIEPAMLFKCDIQREAISVNAWQQTSVDDIYAAGECTGFGGSELAIVEGRIAGYAAAGDGQRARKFFPRRKRWQRFSRALNNAFTLSDELKSAATEDALLCRCEDVRCGDIAGSDSWRQAKMHQRCGMGACQGRTCAASARWLYGWPLPQPREPLSPARAETLIALQAYRPEKTV</sequence>
<dbReference type="SUPFAM" id="SSF51905">
    <property type="entry name" value="FAD/NAD(P)-binding domain"/>
    <property type="match status" value="1"/>
</dbReference>
<evidence type="ECO:0000313" key="4">
    <source>
        <dbReference type="Proteomes" id="UP000036196"/>
    </source>
</evidence>
<dbReference type="InterPro" id="IPR041854">
    <property type="entry name" value="BFD-like_2Fe2S-bd_dom_sf"/>
</dbReference>
<dbReference type="InterPro" id="IPR023753">
    <property type="entry name" value="FAD/NAD-binding_dom"/>
</dbReference>
<evidence type="ECO:0000259" key="2">
    <source>
        <dbReference type="Pfam" id="PF07992"/>
    </source>
</evidence>
<feature type="domain" description="FAD/NAD(P)-binding" evidence="2">
    <location>
        <begin position="7"/>
        <end position="291"/>
    </location>
</feature>
<proteinExistence type="predicted"/>
<comment type="caution">
    <text evidence="3">The sequence shown here is derived from an EMBL/GenBank/DDBJ whole genome shotgun (WGS) entry which is preliminary data.</text>
</comment>
<dbReference type="PIRSF" id="PIRSF037495">
    <property type="entry name" value="Opine_OX_OoxA/HcnB"/>
    <property type="match status" value="1"/>
</dbReference>
<dbReference type="PATRIC" id="fig|61647.15.peg.1343"/>
<keyword evidence="1" id="KW-0560">Oxidoreductase</keyword>
<dbReference type="STRING" id="61647.LG71_25445"/>
<dbReference type="EMBL" id="LDZF01000016">
    <property type="protein sequence ID" value="KMK12710.1"/>
    <property type="molecule type" value="Genomic_DNA"/>
</dbReference>
<protein>
    <submittedName>
        <fullName evidence="3">Pyridine nucleotide-disulfide oxidoreductase</fullName>
    </submittedName>
</protein>
<evidence type="ECO:0000256" key="1">
    <source>
        <dbReference type="ARBA" id="ARBA00023002"/>
    </source>
</evidence>
<gene>
    <name evidence="3" type="ORF">ABW06_15750</name>
</gene>